<dbReference type="EMBL" id="CP072748">
    <property type="protein sequence ID" value="QTX10356.1"/>
    <property type="molecule type" value="Genomic_DNA"/>
</dbReference>
<dbReference type="CDD" id="cd11330">
    <property type="entry name" value="AmyAc_OligoGlu"/>
    <property type="match status" value="1"/>
</dbReference>
<evidence type="ECO:0000259" key="4">
    <source>
        <dbReference type="SMART" id="SM00642"/>
    </source>
</evidence>
<proteinExistence type="inferred from homology"/>
<accession>A0A8B0SG78</accession>
<dbReference type="FunFam" id="3.90.400.10:FF:000002">
    <property type="entry name" value="Sucrose isomerase"/>
    <property type="match status" value="1"/>
</dbReference>
<sequence>MSEWWRGAVTYQIYPRSYQDSTGNGIGDLPGITARLPYIADLGVDAIWLSPIFTSPMADMGYDVANYTDIDPCFGTLADFDALIANAHALGLKVIIDQVLSHSSNQHPFFQESRQSRDNPKADWYVWADPQHDGSPPNNWLSIFGGGAWQWESRRHQYYLHNFLVEQPDFNFHNPDVQDWLLSTMRFWLERGVDGFRLDTVNFYFHDKLLRSDPADYRRKAVPEWNPYAMQYHIFSKNQPENLPFIERMRALLDEYPDRTMVGEMGESHHAIRMMGEYTTGKRLHMCYSFEMLDTAFSAAHFRQQIEEFFTDAPHGWPCWAFSNHDVVRHVSRWAAHGASQDALAKQASALLLSLQGSICLYQGEELGQTESDLEYHELTDPQGIRFWPENKGRDGCRTPMVWDASQRNTGFSTGKPWLPINAPQMNRHVAGQVGKADSVLAFYKQMLTLRRSSEALQHGNSVFFDTAEPILAFTRGDNILCVFNLSPQAQTVQVQGTLDMALSAAAQLSDTTLALDANGVAIFYMTGDVSVA</sequence>
<name>A0A8B0SG78_9GAMM</name>
<evidence type="ECO:0000313" key="7">
    <source>
        <dbReference type="Proteomes" id="UP000664466"/>
    </source>
</evidence>
<evidence type="ECO:0000256" key="1">
    <source>
        <dbReference type="ARBA" id="ARBA00008061"/>
    </source>
</evidence>
<dbReference type="InterPro" id="IPR045857">
    <property type="entry name" value="O16G_dom_2"/>
</dbReference>
<dbReference type="GO" id="GO:0009313">
    <property type="term" value="P:oligosaccharide catabolic process"/>
    <property type="evidence" value="ECO:0007669"/>
    <property type="project" value="TreeGrafter"/>
</dbReference>
<evidence type="ECO:0000313" key="5">
    <source>
        <dbReference type="EMBL" id="MBO0613996.1"/>
    </source>
</evidence>
<protein>
    <submittedName>
        <fullName evidence="6">Alpha glucosidase</fullName>
    </submittedName>
</protein>
<dbReference type="AlphaFoldDB" id="A0A8B0SG78"/>
<dbReference type="SMART" id="SM00642">
    <property type="entry name" value="Aamy"/>
    <property type="match status" value="1"/>
</dbReference>
<gene>
    <name evidence="6" type="ORF">J1836_017515</name>
    <name evidence="5" type="ORF">J1836_13885</name>
</gene>
<dbReference type="InterPro" id="IPR013780">
    <property type="entry name" value="Glyco_hydro_b"/>
</dbReference>
<keyword evidence="3" id="KW-0326">Glycosidase</keyword>
<evidence type="ECO:0000313" key="6">
    <source>
        <dbReference type="EMBL" id="QTX10356.1"/>
    </source>
</evidence>
<keyword evidence="2" id="KW-0378">Hydrolase</keyword>
<evidence type="ECO:0000256" key="2">
    <source>
        <dbReference type="ARBA" id="ARBA00022801"/>
    </source>
</evidence>
<feature type="domain" description="Glycosyl hydrolase family 13 catalytic" evidence="4">
    <location>
        <begin position="12"/>
        <end position="398"/>
    </location>
</feature>
<dbReference type="Gene3D" id="3.20.20.80">
    <property type="entry name" value="Glycosidases"/>
    <property type="match status" value="1"/>
</dbReference>
<dbReference type="PANTHER" id="PTHR10357:SF179">
    <property type="entry name" value="NEUTRAL AND BASIC AMINO ACID TRANSPORT PROTEIN RBAT"/>
    <property type="match status" value="1"/>
</dbReference>
<dbReference type="InterPro" id="IPR006047">
    <property type="entry name" value="GH13_cat_dom"/>
</dbReference>
<dbReference type="GO" id="GO:0004556">
    <property type="term" value="F:alpha-amylase activity"/>
    <property type="evidence" value="ECO:0007669"/>
    <property type="project" value="TreeGrafter"/>
</dbReference>
<reference evidence="6" key="2">
    <citation type="submission" date="2021-04" db="EMBL/GenBank/DDBJ databases">
        <title>Complete Genome and methylome analysis of Thiothrix fructosivorans ATCC 49748.</title>
        <authorList>
            <person name="Fomenkov A."/>
            <person name="Sun L."/>
            <person name="Vincze T."/>
            <person name="Grabovich M.Y."/>
            <person name="Roberts R.J."/>
        </authorList>
    </citation>
    <scope>NUCLEOTIDE SEQUENCE</scope>
    <source>
        <strain evidence="6">ATCC 49748</strain>
    </source>
</reference>
<dbReference type="Gene3D" id="3.90.400.10">
    <property type="entry name" value="Oligo-1,6-glucosidase, Domain 2"/>
    <property type="match status" value="1"/>
</dbReference>
<dbReference type="InterPro" id="IPR017853">
    <property type="entry name" value="GH"/>
</dbReference>
<comment type="similarity">
    <text evidence="1">Belongs to the glycosyl hydrolase 13 family.</text>
</comment>
<reference evidence="5 7" key="1">
    <citation type="submission" date="2021-03" db="EMBL/GenBank/DDBJ databases">
        <title>Draft genome and methylome analysis of Thiotrix fructosivoruns ATCC 49748.</title>
        <authorList>
            <person name="Fomenkov A."/>
            <person name="Grabovich M.Y."/>
            <person name="Roberts R.J."/>
        </authorList>
    </citation>
    <scope>NUCLEOTIDE SEQUENCE [LARGE SCALE GENOMIC DNA]</scope>
    <source>
        <strain evidence="5 7">ATCC 49748</strain>
    </source>
</reference>
<dbReference type="EMBL" id="JAFMPM010000007">
    <property type="protein sequence ID" value="MBO0613996.1"/>
    <property type="molecule type" value="Genomic_DNA"/>
</dbReference>
<dbReference type="Gene3D" id="2.60.40.1180">
    <property type="entry name" value="Golgi alpha-mannosidase II"/>
    <property type="match status" value="1"/>
</dbReference>
<keyword evidence="7" id="KW-1185">Reference proteome</keyword>
<dbReference type="Proteomes" id="UP000664466">
    <property type="component" value="Unassembled WGS sequence"/>
</dbReference>
<evidence type="ECO:0000256" key="3">
    <source>
        <dbReference type="ARBA" id="ARBA00023295"/>
    </source>
</evidence>
<dbReference type="PANTHER" id="PTHR10357">
    <property type="entry name" value="ALPHA-AMYLASE FAMILY MEMBER"/>
    <property type="match status" value="1"/>
</dbReference>
<organism evidence="6">
    <name type="scientific">Thiothrix fructosivorans</name>
    <dbReference type="NCBI Taxonomy" id="111770"/>
    <lineage>
        <taxon>Bacteria</taxon>
        <taxon>Pseudomonadati</taxon>
        <taxon>Pseudomonadota</taxon>
        <taxon>Gammaproteobacteria</taxon>
        <taxon>Thiotrichales</taxon>
        <taxon>Thiotrichaceae</taxon>
        <taxon>Thiothrix</taxon>
    </lineage>
</organism>
<dbReference type="Pfam" id="PF00128">
    <property type="entry name" value="Alpha-amylase"/>
    <property type="match status" value="1"/>
</dbReference>
<dbReference type="RefSeq" id="WP_207251726.1">
    <property type="nucleotide sequence ID" value="NZ_JAFMPM010000007.1"/>
</dbReference>
<dbReference type="SUPFAM" id="SSF51445">
    <property type="entry name" value="(Trans)glycosidases"/>
    <property type="match status" value="1"/>
</dbReference>